<evidence type="ECO:0000313" key="2">
    <source>
        <dbReference type="EMBL" id="KAG9231595.1"/>
    </source>
</evidence>
<dbReference type="AlphaFoldDB" id="A0A9P7YDC7"/>
<organism evidence="2 3">
    <name type="scientific">Amylocarpus encephaloides</name>
    <dbReference type="NCBI Taxonomy" id="45428"/>
    <lineage>
        <taxon>Eukaryota</taxon>
        <taxon>Fungi</taxon>
        <taxon>Dikarya</taxon>
        <taxon>Ascomycota</taxon>
        <taxon>Pezizomycotina</taxon>
        <taxon>Leotiomycetes</taxon>
        <taxon>Helotiales</taxon>
        <taxon>Helotiales incertae sedis</taxon>
        <taxon>Amylocarpus</taxon>
    </lineage>
</organism>
<gene>
    <name evidence="2" type="ORF">BJ875DRAFT_469016</name>
</gene>
<feature type="compositionally biased region" description="Low complexity" evidence="1">
    <location>
        <begin position="79"/>
        <end position="101"/>
    </location>
</feature>
<protein>
    <submittedName>
        <fullName evidence="2">Uncharacterized protein</fullName>
    </submittedName>
</protein>
<accession>A0A9P7YDC7</accession>
<reference evidence="2" key="1">
    <citation type="journal article" date="2021" name="IMA Fungus">
        <title>Genomic characterization of three marine fungi, including Emericellopsis atlantica sp. nov. with signatures of a generalist lifestyle and marine biomass degradation.</title>
        <authorList>
            <person name="Hagestad O.C."/>
            <person name="Hou L."/>
            <person name="Andersen J.H."/>
            <person name="Hansen E.H."/>
            <person name="Altermark B."/>
            <person name="Li C."/>
            <person name="Kuhnert E."/>
            <person name="Cox R.J."/>
            <person name="Crous P.W."/>
            <person name="Spatafora J.W."/>
            <person name="Lail K."/>
            <person name="Amirebrahimi M."/>
            <person name="Lipzen A."/>
            <person name="Pangilinan J."/>
            <person name="Andreopoulos W."/>
            <person name="Hayes R.D."/>
            <person name="Ng V."/>
            <person name="Grigoriev I.V."/>
            <person name="Jackson S.A."/>
            <person name="Sutton T.D.S."/>
            <person name="Dobson A.D.W."/>
            <person name="Rama T."/>
        </authorList>
    </citation>
    <scope>NUCLEOTIDE SEQUENCE</scope>
    <source>
        <strain evidence="2">TRa018bII</strain>
    </source>
</reference>
<comment type="caution">
    <text evidence="2">The sequence shown here is derived from an EMBL/GenBank/DDBJ whole genome shotgun (WGS) entry which is preliminary data.</text>
</comment>
<feature type="region of interest" description="Disordered" evidence="1">
    <location>
        <begin position="39"/>
        <end position="101"/>
    </location>
</feature>
<name>A0A9P7YDC7_9HELO</name>
<dbReference type="Proteomes" id="UP000824998">
    <property type="component" value="Unassembled WGS sequence"/>
</dbReference>
<sequence>MTAEFEDGELRQAGFNEGKARFCATRRKRTKVELAKFEEENREDLDTLLESRDLRDDESRSDGEEREPNNSLDTPTDVQAAAAQSAASPSSAPLSSAPLKSSSSVEGQSFASLDDFLAYITATEQAELDREVESDAQRLVVLQHKWQSKLDACGEALSQYDRFAGIFLPLAHKLAAQFKVKVDAEPLTVGRHRKHTWNGLVNPFHIQTMLKVGVEEHGLRRTGADLVLAKAHCAKGSPADHSVEFKGRIVADHCMKIREMVDALLPKPKERKVGEEENGKRRKRILEEFERVRKKRKKE</sequence>
<keyword evidence="3" id="KW-1185">Reference proteome</keyword>
<proteinExistence type="predicted"/>
<evidence type="ECO:0000313" key="3">
    <source>
        <dbReference type="Proteomes" id="UP000824998"/>
    </source>
</evidence>
<dbReference type="EMBL" id="MU251591">
    <property type="protein sequence ID" value="KAG9231595.1"/>
    <property type="molecule type" value="Genomic_DNA"/>
</dbReference>
<evidence type="ECO:0000256" key="1">
    <source>
        <dbReference type="SAM" id="MobiDB-lite"/>
    </source>
</evidence>
<feature type="compositionally biased region" description="Basic and acidic residues" evidence="1">
    <location>
        <begin position="49"/>
        <end position="68"/>
    </location>
</feature>